<feature type="compositionally biased region" description="Low complexity" evidence="1">
    <location>
        <begin position="628"/>
        <end position="637"/>
    </location>
</feature>
<name>K0RQ76_THAOC</name>
<evidence type="ECO:0000313" key="2">
    <source>
        <dbReference type="EMBL" id="EJK48852.1"/>
    </source>
</evidence>
<feature type="compositionally biased region" description="Basic and acidic residues" evidence="1">
    <location>
        <begin position="617"/>
        <end position="627"/>
    </location>
</feature>
<feature type="compositionally biased region" description="Basic and acidic residues" evidence="1">
    <location>
        <begin position="18"/>
        <end position="30"/>
    </location>
</feature>
<feature type="region of interest" description="Disordered" evidence="1">
    <location>
        <begin position="395"/>
        <end position="428"/>
    </location>
</feature>
<comment type="caution">
    <text evidence="2">The sequence shown here is derived from an EMBL/GenBank/DDBJ whole genome shotgun (WGS) entry which is preliminary data.</text>
</comment>
<feature type="compositionally biased region" description="Low complexity" evidence="1">
    <location>
        <begin position="7"/>
        <end position="17"/>
    </location>
</feature>
<dbReference type="EMBL" id="AGNL01045361">
    <property type="protein sequence ID" value="EJK48852.1"/>
    <property type="molecule type" value="Genomic_DNA"/>
</dbReference>
<feature type="region of interest" description="Disordered" evidence="1">
    <location>
        <begin position="71"/>
        <end position="111"/>
    </location>
</feature>
<accession>K0RQ76</accession>
<gene>
    <name evidence="2" type="ORF">THAOC_32317</name>
</gene>
<sequence length="689" mass="71276">MPGQLPRTTPTAAATDTTRAEREGAAAAEKRNRVDIDHLVRKWAQERTAANNTMKLATALLLTKLVGNESKTSSKLRYSEDSVDGEHEPSPLSSSTPEAQLPSKNLKRSRLLRNHEGGSLDEGILGSGAPRNLQAVCEPGFINCVNGYVEGSKPPVSCKDECQSTGTPLCCIGGNGEPPYDNSYYYACTGFTGMICPDGSCNGTSACAYSTIPEVVDSCVGYDSCYVAGYAKEGAATSVGSMNGSCKGRRSCAGLAYATNATSNTIGNITNSCLGEFSCIDIAYANVTAHPGLAGSESSVESILDSCQGVGSCAFMAGGGRVGDVASSCNGVDACFDAGGIYGGMGSISSSCNAVDACESAGYGMDNEIETSLINCCNIESECFGINSTTVPASCSTLSPTSSPSASPSGAPTSSPTSEPTGSPSEFNDRAHIDVLVPGTLAISDNTPETKGLEARQAQAGSADSVDDVFITTISDIVTGELDPNTQRLADVIITSRNQTTVECDLLLSEACSSTCAEQAAISTMAATVTMEIEDSIADGSFTTNLQTNAEECAAEACRSLESTSVDGGAFEEPIVTFETTAPTLSPSSFLPPPTSDTGTSAPTYAKSGKTKKKGKDAKSAKSESSESAKSTKSAKLLKLETKDEVMRGSEALGAVRPAVSSQLRGGESAEDVYLLRSRRHSNEFEDEE</sequence>
<feature type="region of interest" description="Disordered" evidence="1">
    <location>
        <begin position="581"/>
        <end position="669"/>
    </location>
</feature>
<organism evidence="2 3">
    <name type="scientific">Thalassiosira oceanica</name>
    <name type="common">Marine diatom</name>
    <dbReference type="NCBI Taxonomy" id="159749"/>
    <lineage>
        <taxon>Eukaryota</taxon>
        <taxon>Sar</taxon>
        <taxon>Stramenopiles</taxon>
        <taxon>Ochrophyta</taxon>
        <taxon>Bacillariophyta</taxon>
        <taxon>Coscinodiscophyceae</taxon>
        <taxon>Thalassiosirophycidae</taxon>
        <taxon>Thalassiosirales</taxon>
        <taxon>Thalassiosiraceae</taxon>
        <taxon>Thalassiosira</taxon>
    </lineage>
</organism>
<feature type="compositionally biased region" description="Low complexity" evidence="1">
    <location>
        <begin position="395"/>
        <end position="425"/>
    </location>
</feature>
<reference evidence="2 3" key="1">
    <citation type="journal article" date="2012" name="Genome Biol.">
        <title>Genome and low-iron response of an oceanic diatom adapted to chronic iron limitation.</title>
        <authorList>
            <person name="Lommer M."/>
            <person name="Specht M."/>
            <person name="Roy A.S."/>
            <person name="Kraemer L."/>
            <person name="Andreson R."/>
            <person name="Gutowska M.A."/>
            <person name="Wolf J."/>
            <person name="Bergner S.V."/>
            <person name="Schilhabel M.B."/>
            <person name="Klostermeier U.C."/>
            <person name="Beiko R.G."/>
            <person name="Rosenstiel P."/>
            <person name="Hippler M."/>
            <person name="Laroche J."/>
        </authorList>
    </citation>
    <scope>NUCLEOTIDE SEQUENCE [LARGE SCALE GENOMIC DNA]</scope>
    <source>
        <strain evidence="2 3">CCMP1005</strain>
    </source>
</reference>
<feature type="compositionally biased region" description="Basic and acidic residues" evidence="1">
    <location>
        <begin position="638"/>
        <end position="648"/>
    </location>
</feature>
<feature type="compositionally biased region" description="Basic and acidic residues" evidence="1">
    <location>
        <begin position="77"/>
        <end position="89"/>
    </location>
</feature>
<evidence type="ECO:0000313" key="3">
    <source>
        <dbReference type="Proteomes" id="UP000266841"/>
    </source>
</evidence>
<keyword evidence="3" id="KW-1185">Reference proteome</keyword>
<dbReference type="AlphaFoldDB" id="K0RQ76"/>
<evidence type="ECO:0000256" key="1">
    <source>
        <dbReference type="SAM" id="MobiDB-lite"/>
    </source>
</evidence>
<proteinExistence type="predicted"/>
<protein>
    <submittedName>
        <fullName evidence="2">Uncharacterized protein</fullName>
    </submittedName>
</protein>
<dbReference type="Proteomes" id="UP000266841">
    <property type="component" value="Unassembled WGS sequence"/>
</dbReference>
<feature type="region of interest" description="Disordered" evidence="1">
    <location>
        <begin position="1"/>
        <end position="30"/>
    </location>
</feature>